<evidence type="ECO:0000259" key="5">
    <source>
        <dbReference type="PROSITE" id="PS50937"/>
    </source>
</evidence>
<keyword evidence="2" id="KW-0805">Transcription regulation</keyword>
<feature type="domain" description="HTH merR-type" evidence="5">
    <location>
        <begin position="1"/>
        <end position="68"/>
    </location>
</feature>
<dbReference type="PRINTS" id="PR00040">
    <property type="entry name" value="HTHMERR"/>
</dbReference>
<keyword evidence="4" id="KW-0804">Transcription</keyword>
<dbReference type="PROSITE" id="PS50937">
    <property type="entry name" value="HTH_MERR_2"/>
    <property type="match status" value="1"/>
</dbReference>
<keyword evidence="1" id="KW-0678">Repressor</keyword>
<evidence type="ECO:0000256" key="2">
    <source>
        <dbReference type="ARBA" id="ARBA00023015"/>
    </source>
</evidence>
<evidence type="ECO:0000256" key="4">
    <source>
        <dbReference type="ARBA" id="ARBA00023163"/>
    </source>
</evidence>
<protein>
    <submittedName>
        <fullName evidence="6">MerR family transcriptional regulator</fullName>
    </submittedName>
</protein>
<reference evidence="7" key="1">
    <citation type="journal article" date="2019" name="Int. J. Syst. Evol. Microbiol.">
        <title>The Global Catalogue of Microorganisms (GCM) 10K type strain sequencing project: providing services to taxonomists for standard genome sequencing and annotation.</title>
        <authorList>
            <consortium name="The Broad Institute Genomics Platform"/>
            <consortium name="The Broad Institute Genome Sequencing Center for Infectious Disease"/>
            <person name="Wu L."/>
            <person name="Ma J."/>
        </authorList>
    </citation>
    <scope>NUCLEOTIDE SEQUENCE [LARGE SCALE GENOMIC DNA]</scope>
    <source>
        <strain evidence="7">SHR3</strain>
    </source>
</reference>
<evidence type="ECO:0000256" key="3">
    <source>
        <dbReference type="ARBA" id="ARBA00023125"/>
    </source>
</evidence>
<dbReference type="RefSeq" id="WP_096444973.1">
    <property type="nucleotide sequence ID" value="NZ_JBHSOG010000102.1"/>
</dbReference>
<comment type="caution">
    <text evidence="6">The sequence shown here is derived from an EMBL/GenBank/DDBJ whole genome shotgun (WGS) entry which is preliminary data.</text>
</comment>
<dbReference type="Proteomes" id="UP001595974">
    <property type="component" value="Unassembled WGS sequence"/>
</dbReference>
<name>A0ABW1AYQ0_9RHOO</name>
<sequence length="131" mass="14926">MRIGELARRTGVSERMLRYYEQEGLLQPARTDSGYRDYGEAEVQAAHRIRLLSASGLKLDTIRVLLPCMRGDQPAFEPCQEVRDALRQEVEKLDEKLRDLTESRRIVASYLDGLKTATPPDFRTGSRSESP</sequence>
<dbReference type="Gene3D" id="1.10.1660.10">
    <property type="match status" value="1"/>
</dbReference>
<dbReference type="EMBL" id="JBHSOG010000102">
    <property type="protein sequence ID" value="MFC5772046.1"/>
    <property type="molecule type" value="Genomic_DNA"/>
</dbReference>
<organism evidence="6 7">
    <name type="scientific">Thauera sinica</name>
    <dbReference type="NCBI Taxonomy" id="2665146"/>
    <lineage>
        <taxon>Bacteria</taxon>
        <taxon>Pseudomonadati</taxon>
        <taxon>Pseudomonadota</taxon>
        <taxon>Betaproteobacteria</taxon>
        <taxon>Rhodocyclales</taxon>
        <taxon>Zoogloeaceae</taxon>
        <taxon>Thauera</taxon>
    </lineage>
</organism>
<dbReference type="SMART" id="SM00422">
    <property type="entry name" value="HTH_MERR"/>
    <property type="match status" value="1"/>
</dbReference>
<dbReference type="Pfam" id="PF13411">
    <property type="entry name" value="MerR_1"/>
    <property type="match status" value="1"/>
</dbReference>
<evidence type="ECO:0000256" key="1">
    <source>
        <dbReference type="ARBA" id="ARBA00022491"/>
    </source>
</evidence>
<dbReference type="PANTHER" id="PTHR30204:SF69">
    <property type="entry name" value="MERR-FAMILY TRANSCRIPTIONAL REGULATOR"/>
    <property type="match status" value="1"/>
</dbReference>
<dbReference type="InterPro" id="IPR000551">
    <property type="entry name" value="MerR-type_HTH_dom"/>
</dbReference>
<dbReference type="CDD" id="cd01282">
    <property type="entry name" value="HTH_MerR-like_sg3"/>
    <property type="match status" value="1"/>
</dbReference>
<evidence type="ECO:0000313" key="6">
    <source>
        <dbReference type="EMBL" id="MFC5772046.1"/>
    </source>
</evidence>
<accession>A0ABW1AYQ0</accession>
<gene>
    <name evidence="6" type="ORF">ACFPTN_21910</name>
</gene>
<dbReference type="InterPro" id="IPR009061">
    <property type="entry name" value="DNA-bd_dom_put_sf"/>
</dbReference>
<dbReference type="InterPro" id="IPR047057">
    <property type="entry name" value="MerR_fam"/>
</dbReference>
<proteinExistence type="predicted"/>
<dbReference type="SUPFAM" id="SSF46955">
    <property type="entry name" value="Putative DNA-binding domain"/>
    <property type="match status" value="1"/>
</dbReference>
<dbReference type="PANTHER" id="PTHR30204">
    <property type="entry name" value="REDOX-CYCLING DRUG-SENSING TRANSCRIPTIONAL ACTIVATOR SOXR"/>
    <property type="match status" value="1"/>
</dbReference>
<evidence type="ECO:0000313" key="7">
    <source>
        <dbReference type="Proteomes" id="UP001595974"/>
    </source>
</evidence>
<keyword evidence="3" id="KW-0238">DNA-binding</keyword>
<dbReference type="PROSITE" id="PS00552">
    <property type="entry name" value="HTH_MERR_1"/>
    <property type="match status" value="1"/>
</dbReference>
<keyword evidence="7" id="KW-1185">Reference proteome</keyword>